<evidence type="ECO:0000313" key="2">
    <source>
        <dbReference type="EMBL" id="TNV77866.1"/>
    </source>
</evidence>
<feature type="region of interest" description="Disordered" evidence="1">
    <location>
        <begin position="113"/>
        <end position="138"/>
    </location>
</feature>
<dbReference type="EMBL" id="RRYP01011240">
    <property type="protein sequence ID" value="TNV77866.1"/>
    <property type="molecule type" value="Genomic_DNA"/>
</dbReference>
<gene>
    <name evidence="2" type="ORF">FGO68_gene9091</name>
</gene>
<feature type="region of interest" description="Disordered" evidence="1">
    <location>
        <begin position="352"/>
        <end position="383"/>
    </location>
</feature>
<name>A0A8J8NM92_HALGN</name>
<dbReference type="Proteomes" id="UP000785679">
    <property type="component" value="Unassembled WGS sequence"/>
</dbReference>
<keyword evidence="3" id="KW-1185">Reference proteome</keyword>
<comment type="caution">
    <text evidence="2">The sequence shown here is derived from an EMBL/GenBank/DDBJ whole genome shotgun (WGS) entry which is preliminary data.</text>
</comment>
<evidence type="ECO:0000256" key="1">
    <source>
        <dbReference type="SAM" id="MobiDB-lite"/>
    </source>
</evidence>
<protein>
    <submittedName>
        <fullName evidence="2">Uncharacterized protein</fullName>
    </submittedName>
</protein>
<reference evidence="2" key="1">
    <citation type="submission" date="2019-06" db="EMBL/GenBank/DDBJ databases">
        <authorList>
            <person name="Zheng W."/>
        </authorList>
    </citation>
    <scope>NUCLEOTIDE SEQUENCE</scope>
    <source>
        <strain evidence="2">QDHG01</strain>
    </source>
</reference>
<dbReference type="AlphaFoldDB" id="A0A8J8NM92"/>
<accession>A0A8J8NM92</accession>
<evidence type="ECO:0000313" key="3">
    <source>
        <dbReference type="Proteomes" id="UP000785679"/>
    </source>
</evidence>
<organism evidence="2 3">
    <name type="scientific">Halteria grandinella</name>
    <dbReference type="NCBI Taxonomy" id="5974"/>
    <lineage>
        <taxon>Eukaryota</taxon>
        <taxon>Sar</taxon>
        <taxon>Alveolata</taxon>
        <taxon>Ciliophora</taxon>
        <taxon>Intramacronucleata</taxon>
        <taxon>Spirotrichea</taxon>
        <taxon>Stichotrichia</taxon>
        <taxon>Sporadotrichida</taxon>
        <taxon>Halteriidae</taxon>
        <taxon>Halteria</taxon>
    </lineage>
</organism>
<sequence length="383" mass="44182">MSLQQDNLPTSPSYLRLINHSKKPTGLPPLKMSVVAPQKNQKVQNHLKISFDQTQAQHSFMEDYKMGLMSRVSRTDLIKINNNSRESSSRSKSKERIAAMKLEQQVGVKKKKLEIQKDCSTHQTSLEPPDSPKTKLRKELNLPPAPVSQSVDTDKSPQRFLPNISVKRQFKMSDFDPKNQKFKENPLTIDEDDKNSFLEELESSKNYFDKQRAKFQSIASADLLPEQKFGRLVNINSPQGHKNGLRGDKKQRYFNHKENRAFLDIKSMGQSNQDLKKQLQILKQETLQRKSIENQGSILQLHDQDIAQSDLYNSASRSIMSVRRPDQQNYKGQQSIMDLMKKKKEQISKIIKAKNKASTQDEQQQSWNRSQPVKSFQKSTLQL</sequence>
<proteinExistence type="predicted"/>
<feature type="compositionally biased region" description="Polar residues" evidence="1">
    <location>
        <begin position="360"/>
        <end position="383"/>
    </location>
</feature>